<proteinExistence type="predicted"/>
<evidence type="ECO:0000313" key="2">
    <source>
        <dbReference type="EMBL" id="AIG98822.1"/>
    </source>
</evidence>
<dbReference type="GeneID" id="24795566"/>
<dbReference type="EC" id="3.1.3.16" evidence="2"/>
<evidence type="ECO:0000313" key="3">
    <source>
        <dbReference type="Proteomes" id="UP000028501"/>
    </source>
</evidence>
<dbReference type="Proteomes" id="UP000028501">
    <property type="component" value="Chromosome"/>
</dbReference>
<dbReference type="SUPFAM" id="SSF56300">
    <property type="entry name" value="Metallo-dependent phosphatases"/>
    <property type="match status" value="1"/>
</dbReference>
<accession>A0A075WG83</accession>
<dbReference type="Gene3D" id="3.60.21.10">
    <property type="match status" value="1"/>
</dbReference>
<dbReference type="KEGG" id="afg:AFULGI_00020760"/>
<dbReference type="PANTHER" id="PTHR11668:SF496">
    <property type="entry name" value="SERINE_THREONINE-PROTEIN PHOSPHATASE"/>
    <property type="match status" value="1"/>
</dbReference>
<dbReference type="InterPro" id="IPR006186">
    <property type="entry name" value="Ser/Thr-sp_prot-phosphatase"/>
</dbReference>
<reference evidence="2 3" key="1">
    <citation type="submission" date="2013-07" db="EMBL/GenBank/DDBJ databases">
        <title>Genome of Archaeoglobus fulgidus.</title>
        <authorList>
            <person name="Fiebig A."/>
            <person name="Birkeland N.-K."/>
        </authorList>
    </citation>
    <scope>NUCLEOTIDE SEQUENCE [LARGE SCALE GENOMIC DNA]</scope>
    <source>
        <strain evidence="2 3">DSM 8774</strain>
    </source>
</reference>
<feature type="domain" description="Serine/threonine specific protein phosphatases" evidence="1">
    <location>
        <begin position="1"/>
        <end position="255"/>
    </location>
</feature>
<dbReference type="EMBL" id="CP006577">
    <property type="protein sequence ID" value="AIG98822.1"/>
    <property type="molecule type" value="Genomic_DNA"/>
</dbReference>
<dbReference type="RefSeq" id="WP_010879317.1">
    <property type="nucleotide sequence ID" value="NZ_CP006577.1"/>
</dbReference>
<dbReference type="InterPro" id="IPR004843">
    <property type="entry name" value="Calcineurin-like_PHP"/>
</dbReference>
<dbReference type="AlphaFoldDB" id="A0A075WG83"/>
<organism evidence="2 3">
    <name type="scientific">Archaeoglobus fulgidus DSM 8774</name>
    <dbReference type="NCBI Taxonomy" id="1344584"/>
    <lineage>
        <taxon>Archaea</taxon>
        <taxon>Methanobacteriati</taxon>
        <taxon>Methanobacteriota</taxon>
        <taxon>Archaeoglobi</taxon>
        <taxon>Archaeoglobales</taxon>
        <taxon>Archaeoglobaceae</taxon>
        <taxon>Archaeoglobus</taxon>
    </lineage>
</organism>
<sequence>MDLLELIDDAAAMMPKERMVVVEEDVITVVGDVHADIEALRKIEREIEGLAIFLGDYADRGDYPVECYEKVLRLFLEGKALLLRGNHESTGVYPHQLPYQLREKFGERGEEVYESLIRMWNKMPLSAIVEGEIWMAHGGVPTKQCRIHAEGISRKEIERPDDITALEIMWNDPWEREECGENYNRGVMYFFGKKNSEMLLKELGVKVIIRAHEPQKVLKAEQDGRVVTIGSCALPYSISEFALLKIDFSRGFKNGVDLIRKFGSIYNV</sequence>
<evidence type="ECO:0000259" key="1">
    <source>
        <dbReference type="SMART" id="SM00156"/>
    </source>
</evidence>
<name>A0A075WG83_ARCFL</name>
<dbReference type="HOGENOM" id="CLU_004962_0_10_2"/>
<dbReference type="InterPro" id="IPR029052">
    <property type="entry name" value="Metallo-depent_PP-like"/>
</dbReference>
<gene>
    <name evidence="2" type="ORF">AFULGI_00020760</name>
</gene>
<dbReference type="GO" id="GO:0004722">
    <property type="term" value="F:protein serine/threonine phosphatase activity"/>
    <property type="evidence" value="ECO:0007669"/>
    <property type="project" value="UniProtKB-EC"/>
</dbReference>
<dbReference type="Pfam" id="PF00149">
    <property type="entry name" value="Metallophos"/>
    <property type="match status" value="1"/>
</dbReference>
<dbReference type="PRINTS" id="PR00114">
    <property type="entry name" value="STPHPHTASE"/>
</dbReference>
<keyword evidence="2" id="KW-0378">Hydrolase</keyword>
<protein>
    <submittedName>
        <fullName evidence="2">Calcineurin-like phosphoesterase</fullName>
        <ecNumber evidence="2">3.1.3.16</ecNumber>
    </submittedName>
</protein>
<dbReference type="CDD" id="cd00144">
    <property type="entry name" value="MPP_PPP_family"/>
    <property type="match status" value="1"/>
</dbReference>
<dbReference type="InterPro" id="IPR050341">
    <property type="entry name" value="PP1_catalytic_subunit"/>
</dbReference>
<dbReference type="SMART" id="SM00156">
    <property type="entry name" value="PP2Ac"/>
    <property type="match status" value="1"/>
</dbReference>
<dbReference type="PANTHER" id="PTHR11668">
    <property type="entry name" value="SERINE/THREONINE PROTEIN PHOSPHATASE"/>
    <property type="match status" value="1"/>
</dbReference>
<dbReference type="GO" id="GO:0005737">
    <property type="term" value="C:cytoplasm"/>
    <property type="evidence" value="ECO:0007669"/>
    <property type="project" value="TreeGrafter"/>
</dbReference>